<dbReference type="GO" id="GO:0016491">
    <property type="term" value="F:oxidoreductase activity"/>
    <property type="evidence" value="ECO:0007669"/>
    <property type="project" value="UniProtKB-KW"/>
</dbReference>
<dbReference type="AlphaFoldDB" id="A0A438N735"/>
<sequence>MTFHPDELPDLSGKVYLVTGGNSGIGYFTVARLAQHGAHVYMGVRSVEKGSAAVKDIKKLYPNAKISLLEINHMSLDSVVAAVKLLISKEPALHGLINNAGIMATPFEISSDGYEAQFQTNYLAHWLLTTHLLPLLLKTSKTTPAGVVRIVNLSSAGHASAPSCGIDFADPALTKSNPGARYGQSKLANILHTKILSDRYGPNSPSAKAGNGEVWTTSVHPGLVETNLANNSQWPFPLGLILNVARPLGLFFDADKGSWTSVYCAASPKMPSQDCGAYFIRIAKNKGGWRSGPSKNAALATKLEEWTSKELNKNGWLP</sequence>
<dbReference type="EMBL" id="NAJM01000017">
    <property type="protein sequence ID" value="RVX71444.1"/>
    <property type="molecule type" value="Genomic_DNA"/>
</dbReference>
<dbReference type="InterPro" id="IPR036291">
    <property type="entry name" value="NAD(P)-bd_dom_sf"/>
</dbReference>
<dbReference type="PANTHER" id="PTHR24320">
    <property type="entry name" value="RETINOL DEHYDROGENASE"/>
    <property type="match status" value="1"/>
</dbReference>
<dbReference type="OrthoDB" id="191139at2759"/>
<dbReference type="PANTHER" id="PTHR24320:SF282">
    <property type="entry name" value="WW DOMAIN-CONTAINING OXIDOREDUCTASE"/>
    <property type="match status" value="1"/>
</dbReference>
<dbReference type="Pfam" id="PF00106">
    <property type="entry name" value="adh_short"/>
    <property type="match status" value="1"/>
</dbReference>
<evidence type="ECO:0000313" key="4">
    <source>
        <dbReference type="EMBL" id="RVX71444.1"/>
    </source>
</evidence>
<gene>
    <name evidence="4" type="ORF">B0A52_05016</name>
</gene>
<accession>A0A438N735</accession>
<proteinExistence type="inferred from homology"/>
<evidence type="ECO:0000256" key="2">
    <source>
        <dbReference type="ARBA" id="ARBA00022857"/>
    </source>
</evidence>
<comment type="caution">
    <text evidence="4">The sequence shown here is derived from an EMBL/GenBank/DDBJ whole genome shotgun (WGS) entry which is preliminary data.</text>
</comment>
<name>A0A438N735_EXOME</name>
<comment type="similarity">
    <text evidence="1">Belongs to the short-chain dehydrogenases/reductases (SDR) family.</text>
</comment>
<dbReference type="InterPro" id="IPR002347">
    <property type="entry name" value="SDR_fam"/>
</dbReference>
<dbReference type="SUPFAM" id="SSF51735">
    <property type="entry name" value="NAD(P)-binding Rossmann-fold domains"/>
    <property type="match status" value="1"/>
</dbReference>
<evidence type="ECO:0000313" key="5">
    <source>
        <dbReference type="Proteomes" id="UP000288859"/>
    </source>
</evidence>
<dbReference type="VEuPathDB" id="FungiDB:PV10_05886"/>
<dbReference type="Proteomes" id="UP000288859">
    <property type="component" value="Unassembled WGS sequence"/>
</dbReference>
<protein>
    <submittedName>
        <fullName evidence="4">Uncharacterized protein</fullName>
    </submittedName>
</protein>
<dbReference type="PRINTS" id="PR00081">
    <property type="entry name" value="GDHRDH"/>
</dbReference>
<reference evidence="4 5" key="1">
    <citation type="submission" date="2017-03" db="EMBL/GenBank/DDBJ databases">
        <title>Genomes of endolithic fungi from Antarctica.</title>
        <authorList>
            <person name="Coleine C."/>
            <person name="Masonjones S."/>
            <person name="Stajich J.E."/>
        </authorList>
    </citation>
    <scope>NUCLEOTIDE SEQUENCE [LARGE SCALE GENOMIC DNA]</scope>
    <source>
        <strain evidence="4 5">CCFEE 6314</strain>
    </source>
</reference>
<evidence type="ECO:0000256" key="1">
    <source>
        <dbReference type="ARBA" id="ARBA00006484"/>
    </source>
</evidence>
<keyword evidence="2" id="KW-0521">NADP</keyword>
<keyword evidence="3" id="KW-0560">Oxidoreductase</keyword>
<dbReference type="Gene3D" id="3.40.50.720">
    <property type="entry name" value="NAD(P)-binding Rossmann-like Domain"/>
    <property type="match status" value="1"/>
</dbReference>
<evidence type="ECO:0000256" key="3">
    <source>
        <dbReference type="ARBA" id="ARBA00023002"/>
    </source>
</evidence>
<organism evidence="4 5">
    <name type="scientific">Exophiala mesophila</name>
    <name type="common">Black yeast-like fungus</name>
    <dbReference type="NCBI Taxonomy" id="212818"/>
    <lineage>
        <taxon>Eukaryota</taxon>
        <taxon>Fungi</taxon>
        <taxon>Dikarya</taxon>
        <taxon>Ascomycota</taxon>
        <taxon>Pezizomycotina</taxon>
        <taxon>Eurotiomycetes</taxon>
        <taxon>Chaetothyriomycetidae</taxon>
        <taxon>Chaetothyriales</taxon>
        <taxon>Herpotrichiellaceae</taxon>
        <taxon>Exophiala</taxon>
    </lineage>
</organism>